<accession>A0AAW3U7I8</accession>
<dbReference type="EC" id="3.1.21.3" evidence="5"/>
<dbReference type="PANTHER" id="PTHR30408:SF12">
    <property type="entry name" value="TYPE I RESTRICTION ENZYME MJAVIII SPECIFICITY SUBUNIT"/>
    <property type="match status" value="1"/>
</dbReference>
<dbReference type="CDD" id="cd17253">
    <property type="entry name" value="RMtype1_S_Eco933I-TRD2-CR2_like"/>
    <property type="match status" value="1"/>
</dbReference>
<protein>
    <submittedName>
        <fullName evidence="5">Type I restriction enzyme S subunit</fullName>
        <ecNumber evidence="5">3.1.21.3</ecNumber>
    </submittedName>
</protein>
<dbReference type="CDD" id="cd17254">
    <property type="entry name" value="RMtype1_S_FclI-TRD1-CR1_like"/>
    <property type="match status" value="1"/>
</dbReference>
<evidence type="ECO:0000256" key="1">
    <source>
        <dbReference type="ARBA" id="ARBA00010923"/>
    </source>
</evidence>
<keyword evidence="2" id="KW-0680">Restriction system</keyword>
<dbReference type="RefSeq" id="WP_184422188.1">
    <property type="nucleotide sequence ID" value="NZ_JACHNK010000007.1"/>
</dbReference>
<evidence type="ECO:0000259" key="4">
    <source>
        <dbReference type="Pfam" id="PF01420"/>
    </source>
</evidence>
<evidence type="ECO:0000256" key="3">
    <source>
        <dbReference type="ARBA" id="ARBA00023125"/>
    </source>
</evidence>
<feature type="domain" description="Type I restriction modification DNA specificity" evidence="4">
    <location>
        <begin position="6"/>
        <end position="174"/>
    </location>
</feature>
<dbReference type="Pfam" id="PF01420">
    <property type="entry name" value="Methylase_S"/>
    <property type="match status" value="2"/>
</dbReference>
<comment type="similarity">
    <text evidence="1">Belongs to the type-I restriction system S methylase family.</text>
</comment>
<dbReference type="InterPro" id="IPR044946">
    <property type="entry name" value="Restrct_endonuc_typeI_TRD_sf"/>
</dbReference>
<dbReference type="InterPro" id="IPR052021">
    <property type="entry name" value="Type-I_RS_S_subunit"/>
</dbReference>
<dbReference type="Proteomes" id="UP000576603">
    <property type="component" value="Unassembled WGS sequence"/>
</dbReference>
<evidence type="ECO:0000313" key="5">
    <source>
        <dbReference type="EMBL" id="MBB4724899.1"/>
    </source>
</evidence>
<gene>
    <name evidence="5" type="ORF">FHY32_003277</name>
</gene>
<dbReference type="GO" id="GO:0003677">
    <property type="term" value="F:DNA binding"/>
    <property type="evidence" value="ECO:0007669"/>
    <property type="project" value="UniProtKB-KW"/>
</dbReference>
<reference evidence="5 6" key="1">
    <citation type="submission" date="2020-08" db="EMBL/GenBank/DDBJ databases">
        <title>Studying the diversity of plant-associated saprophytic bacteria and their role in host health and plant-pathogen interactions.</title>
        <authorList>
            <person name="Potnis N."/>
        </authorList>
    </citation>
    <scope>NUCLEOTIDE SEQUENCE [LARGE SCALE GENOMIC DNA]</scope>
    <source>
        <strain evidence="5 6">CFBP 7922</strain>
    </source>
</reference>
<dbReference type="SUPFAM" id="SSF116734">
    <property type="entry name" value="DNA methylase specificity domain"/>
    <property type="match status" value="2"/>
</dbReference>
<sequence>MSKALPDGWQSRSLSSLGEYSNGYAFSKRHWAEHGLPIVRIAQITGTQEVEDRYPGLLPSAFRITDGDLIFSWSGTLSVVKWQGGPAWLNQHLFKVTPSEDVDRRLLFHVLRASVAEMEKRTHGSTMKHIKRSELEEFSAALPFCGQEQAKIAEILDTLDTAIHETEALIAKLKAVKQGLLHDLLTRGIDANGELRPPQAEAPHLYKSSSLGWIPFEWSVRRLGACASIAGGVTLGRDVAGPNSVELPYLRVANVQDGYFDLVSVKQVRVLTDEIERYKLMDGDVLMNEGGDYDKLGRGAVWRSQIEPCLHQNHVFRVRCDSSYLDADFLAFYTASSGGKRFFLLSSKQSTNLASINLTQLKAFPIPCPELDEQQKIVAAVRSSEQQAESEELRLSSLRELKSGLMDDLLIGRVRVTPLLDAATA</sequence>
<keyword evidence="5" id="KW-0378">Hydrolase</keyword>
<keyword evidence="3" id="KW-0238">DNA-binding</keyword>
<evidence type="ECO:0000313" key="6">
    <source>
        <dbReference type="Proteomes" id="UP000576603"/>
    </source>
</evidence>
<name>A0AAW3U7I8_XANEU</name>
<evidence type="ECO:0000256" key="2">
    <source>
        <dbReference type="ARBA" id="ARBA00022747"/>
    </source>
</evidence>
<dbReference type="GO" id="GO:0009035">
    <property type="term" value="F:type I site-specific deoxyribonuclease activity"/>
    <property type="evidence" value="ECO:0007669"/>
    <property type="project" value="UniProtKB-EC"/>
</dbReference>
<dbReference type="Gene3D" id="1.10.287.1120">
    <property type="entry name" value="Bipartite methylase S protein"/>
    <property type="match status" value="1"/>
</dbReference>
<dbReference type="GO" id="GO:0009307">
    <property type="term" value="P:DNA restriction-modification system"/>
    <property type="evidence" value="ECO:0007669"/>
    <property type="project" value="UniProtKB-KW"/>
</dbReference>
<dbReference type="EMBL" id="JACHNL010000007">
    <property type="protein sequence ID" value="MBB4724899.1"/>
    <property type="molecule type" value="Genomic_DNA"/>
</dbReference>
<proteinExistence type="inferred from homology"/>
<organism evidence="5 6">
    <name type="scientific">Xanthomonas euvesicatoria</name>
    <dbReference type="NCBI Taxonomy" id="456327"/>
    <lineage>
        <taxon>Bacteria</taxon>
        <taxon>Pseudomonadati</taxon>
        <taxon>Pseudomonadota</taxon>
        <taxon>Gammaproteobacteria</taxon>
        <taxon>Lysobacterales</taxon>
        <taxon>Lysobacteraceae</taxon>
        <taxon>Xanthomonas</taxon>
    </lineage>
</organism>
<feature type="domain" description="Type I restriction modification DNA specificity" evidence="4">
    <location>
        <begin position="217"/>
        <end position="387"/>
    </location>
</feature>
<comment type="caution">
    <text evidence="5">The sequence shown here is derived from an EMBL/GenBank/DDBJ whole genome shotgun (WGS) entry which is preliminary data.</text>
</comment>
<dbReference type="AlphaFoldDB" id="A0AAW3U7I8"/>
<dbReference type="Gene3D" id="3.90.220.20">
    <property type="entry name" value="DNA methylase specificity domains"/>
    <property type="match status" value="2"/>
</dbReference>
<dbReference type="InterPro" id="IPR000055">
    <property type="entry name" value="Restrct_endonuc_typeI_TRD"/>
</dbReference>
<dbReference type="PANTHER" id="PTHR30408">
    <property type="entry name" value="TYPE-1 RESTRICTION ENZYME ECOKI SPECIFICITY PROTEIN"/>
    <property type="match status" value="1"/>
</dbReference>